<name>A0A1Y2DQ51_9PEZI</name>
<comment type="caution">
    <text evidence="2">The sequence shown here is derived from an EMBL/GenBank/DDBJ whole genome shotgun (WGS) entry which is preliminary data.</text>
</comment>
<gene>
    <name evidence="2" type="ORF">BCR38DRAFT_487066</name>
</gene>
<dbReference type="Proteomes" id="UP000193689">
    <property type="component" value="Unassembled WGS sequence"/>
</dbReference>
<sequence>MDGFFSDEALSQDSEALFPGLLLAESQISDLDISSNNIGLEEPPPASPASPKPIRRRTIPRFNPRKRYSEVPLHPSSDQHQSRHQNESWDADAIAIDAAEVPRWPDESQQDLAERINNLRRMIHNNAQFCLEVSGKMITLAKENKHLIATAESTLSAYVLQPCLKLGSSLQTYYPGVNDGLQALREYETNLRRSVVNRAKGQEMARIGMVDKGKMGEVNRLKDRLVEQDALLHDSNSHVQRLIRERELLKKQLAAGLQGLRDGASSVDSGSGNRYSPRYPYSVGLDDDGDEATAGGVSATALADQLRELRVLVDQLTLHEVSSREREDILTEGRPAQNRNDDDENSDDDWTHL</sequence>
<feature type="compositionally biased region" description="Basic residues" evidence="1">
    <location>
        <begin position="53"/>
        <end position="66"/>
    </location>
</feature>
<dbReference type="OrthoDB" id="4757582at2759"/>
<feature type="compositionally biased region" description="Pro residues" evidence="1">
    <location>
        <begin position="42"/>
        <end position="51"/>
    </location>
</feature>
<dbReference type="RefSeq" id="XP_040713386.1">
    <property type="nucleotide sequence ID" value="XM_040864106.1"/>
</dbReference>
<keyword evidence="3" id="KW-1185">Reference proteome</keyword>
<dbReference type="GeneID" id="63780318"/>
<evidence type="ECO:0000256" key="1">
    <source>
        <dbReference type="SAM" id="MobiDB-lite"/>
    </source>
</evidence>
<organism evidence="2 3">
    <name type="scientific">Pseudomassariella vexata</name>
    <dbReference type="NCBI Taxonomy" id="1141098"/>
    <lineage>
        <taxon>Eukaryota</taxon>
        <taxon>Fungi</taxon>
        <taxon>Dikarya</taxon>
        <taxon>Ascomycota</taxon>
        <taxon>Pezizomycotina</taxon>
        <taxon>Sordariomycetes</taxon>
        <taxon>Xylariomycetidae</taxon>
        <taxon>Amphisphaeriales</taxon>
        <taxon>Pseudomassariaceae</taxon>
        <taxon>Pseudomassariella</taxon>
    </lineage>
</organism>
<accession>A0A1Y2DQ51</accession>
<evidence type="ECO:0000313" key="2">
    <source>
        <dbReference type="EMBL" id="ORY61309.1"/>
    </source>
</evidence>
<evidence type="ECO:0000313" key="3">
    <source>
        <dbReference type="Proteomes" id="UP000193689"/>
    </source>
</evidence>
<reference evidence="2 3" key="1">
    <citation type="submission" date="2016-07" db="EMBL/GenBank/DDBJ databases">
        <title>Pervasive Adenine N6-methylation of Active Genes in Fungi.</title>
        <authorList>
            <consortium name="DOE Joint Genome Institute"/>
            <person name="Mondo S.J."/>
            <person name="Dannebaum R.O."/>
            <person name="Kuo R.C."/>
            <person name="Labutti K."/>
            <person name="Haridas S."/>
            <person name="Kuo A."/>
            <person name="Salamov A."/>
            <person name="Ahrendt S.R."/>
            <person name="Lipzen A."/>
            <person name="Sullivan W."/>
            <person name="Andreopoulos W.B."/>
            <person name="Clum A."/>
            <person name="Lindquist E."/>
            <person name="Daum C."/>
            <person name="Ramamoorthy G.K."/>
            <person name="Gryganskyi A."/>
            <person name="Culley D."/>
            <person name="Magnuson J.K."/>
            <person name="James T.Y."/>
            <person name="O'Malley M.A."/>
            <person name="Stajich J.E."/>
            <person name="Spatafora J.W."/>
            <person name="Visel A."/>
            <person name="Grigoriev I.V."/>
        </authorList>
    </citation>
    <scope>NUCLEOTIDE SEQUENCE [LARGE SCALE GENOMIC DNA]</scope>
    <source>
        <strain evidence="2 3">CBS 129021</strain>
    </source>
</reference>
<protein>
    <submittedName>
        <fullName evidence="2">Uncharacterized protein</fullName>
    </submittedName>
</protein>
<proteinExistence type="predicted"/>
<feature type="compositionally biased region" description="Acidic residues" evidence="1">
    <location>
        <begin position="341"/>
        <end position="353"/>
    </location>
</feature>
<feature type="region of interest" description="Disordered" evidence="1">
    <location>
        <begin position="323"/>
        <end position="353"/>
    </location>
</feature>
<feature type="region of interest" description="Disordered" evidence="1">
    <location>
        <begin position="260"/>
        <end position="292"/>
    </location>
</feature>
<dbReference type="EMBL" id="MCFJ01000010">
    <property type="protein sequence ID" value="ORY61309.1"/>
    <property type="molecule type" value="Genomic_DNA"/>
</dbReference>
<dbReference type="AlphaFoldDB" id="A0A1Y2DQ51"/>
<feature type="region of interest" description="Disordered" evidence="1">
    <location>
        <begin position="34"/>
        <end position="88"/>
    </location>
</feature>
<dbReference type="InParanoid" id="A0A1Y2DQ51"/>